<gene>
    <name evidence="2" type="ORF">FHR36_002383</name>
</gene>
<dbReference type="EMBL" id="JAMZDX010000002">
    <property type="protein sequence ID" value="MCP2309259.1"/>
    <property type="molecule type" value="Genomic_DNA"/>
</dbReference>
<keyword evidence="3" id="KW-1185">Reference proteome</keyword>
<protein>
    <submittedName>
        <fullName evidence="2">Uncharacterized protein</fullName>
    </submittedName>
</protein>
<feature type="region of interest" description="Disordered" evidence="1">
    <location>
        <begin position="76"/>
        <end position="104"/>
    </location>
</feature>
<proteinExistence type="predicted"/>
<organism evidence="2 3">
    <name type="scientific">Kitasatospora paracochleata</name>
    <dbReference type="NCBI Taxonomy" id="58354"/>
    <lineage>
        <taxon>Bacteria</taxon>
        <taxon>Bacillati</taxon>
        <taxon>Actinomycetota</taxon>
        <taxon>Actinomycetes</taxon>
        <taxon>Kitasatosporales</taxon>
        <taxon>Streptomycetaceae</taxon>
        <taxon>Kitasatospora</taxon>
    </lineage>
</organism>
<dbReference type="Proteomes" id="UP001206483">
    <property type="component" value="Unassembled WGS sequence"/>
</dbReference>
<evidence type="ECO:0000256" key="1">
    <source>
        <dbReference type="SAM" id="MobiDB-lite"/>
    </source>
</evidence>
<evidence type="ECO:0000313" key="2">
    <source>
        <dbReference type="EMBL" id="MCP2309259.1"/>
    </source>
</evidence>
<comment type="caution">
    <text evidence="2">The sequence shown here is derived from an EMBL/GenBank/DDBJ whole genome shotgun (WGS) entry which is preliminary data.</text>
</comment>
<name>A0ABT1IW18_9ACTN</name>
<sequence>MIERGRTWLTAYDRGRGELFDRLRQAVAMGDTELVRHLLVRADTDAAWGRTEDQRSTAEEAAELLRQQERAVFSDRKTSRAVVPADVPGAPTASRAAEPDDPADTAHQRVLDILSDLRQLGEQLPARQIQHLVDSLAGTVRKVRPRLTPAQLEEAQWWLSRGRRLRGALASESGVAPRREAGVPAARQDTDKRAVERLAARTGIGRMREDREVVREQPAARRSASGVPQRQRARKAVSARPARLPEEVVAQIAAAVTGALKKAARERSTTTWSKLGRQLGNALPQVLHPADRVEVLVRVDAGTPQGEPLLSSLLAAGETGSLAVCRDLAGRLGRAVPAEPGEARVFWQSEVLRLQQLFRYR</sequence>
<feature type="region of interest" description="Disordered" evidence="1">
    <location>
        <begin position="216"/>
        <end position="239"/>
    </location>
</feature>
<accession>A0ABT1IW18</accession>
<dbReference type="RefSeq" id="WP_253796250.1">
    <property type="nucleotide sequence ID" value="NZ_BAAAUB010000042.1"/>
</dbReference>
<reference evidence="2 3" key="1">
    <citation type="submission" date="2022-06" db="EMBL/GenBank/DDBJ databases">
        <title>Sequencing the genomes of 1000 actinobacteria strains.</title>
        <authorList>
            <person name="Klenk H.-P."/>
        </authorList>
    </citation>
    <scope>NUCLEOTIDE SEQUENCE [LARGE SCALE GENOMIC DNA]</scope>
    <source>
        <strain evidence="2 3">DSM 41656</strain>
    </source>
</reference>
<evidence type="ECO:0000313" key="3">
    <source>
        <dbReference type="Proteomes" id="UP001206483"/>
    </source>
</evidence>
<feature type="region of interest" description="Disordered" evidence="1">
    <location>
        <begin position="170"/>
        <end position="190"/>
    </location>
</feature>